<dbReference type="EMBL" id="CAJPEX010000018">
    <property type="protein sequence ID" value="CAG0912468.1"/>
    <property type="molecule type" value="Genomic_DNA"/>
</dbReference>
<feature type="compositionally biased region" description="Low complexity" evidence="1">
    <location>
        <begin position="749"/>
        <end position="780"/>
    </location>
</feature>
<feature type="compositionally biased region" description="Polar residues" evidence="1">
    <location>
        <begin position="254"/>
        <end position="291"/>
    </location>
</feature>
<feature type="region of interest" description="Disordered" evidence="1">
    <location>
        <begin position="532"/>
        <end position="646"/>
    </location>
</feature>
<evidence type="ECO:0000313" key="2">
    <source>
        <dbReference type="EMBL" id="CAD7272316.1"/>
    </source>
</evidence>
<sequence length="919" mass="96667">MYLPIKACVSCIIEIVSGLIRRSADAMWAEALFSIPTTAKVQQQWPMVFAKIGYLNTTKPDEPSSSSELTPCIKLPLGFSAYSFAVSRNRLVQANNTCSSATISIGIVFTTRAMNPSTPWPSTMMPTTSGYRTMSSASSISTRGNSMSTNPQMTWGTSVFSTNTVSVGTSANLVTSPKSSTEWSPKTNGMTLTNTQQPLTSPISTTDMFRGSSSAMNTQGTLFTTSYLPLTAVLTSSTSSQASLTPVRRPDTNAGETGSQRDITTTQSPFTTTGNPSTAPAKSTPVLTSQETSYTSYAPSTTSSSDSLTSKMSMVPSSTLTFAFSSSSPASFTMVPTSQTAMPSSRFSTSSSSEASVTSNPLPTMMGTSASSGTPPAGPSTTWSMKTIPDSLTSKGPMSSSTASVNSTPFSMTTMTPAKSDNVTNEVKETSSKSQSSTVNVPTTAETRMSFLTSSSRHHQSSVTDAQVTQSSTVDMTIRSSTQSSVMLGTNSTFPGSPVATNKESVTVEASSTKASIGTRPIEISTATGKLTEGGLFSSTDGKAYGSSSGSSFTTPGPTMSSSLQQQSQTQLGTGQNVSKAGEGMMATSTSPSSTSQNSRGTAFIQPATQAQQSSPGSSAAPFSTKSDPSMPATASSTSSAATKPALMNTSIPMQTSEIEDFGNDQSQSEVERIGRESMGMRLFGHAARDAVETSISLKESLPEYHMSRLQDHEGNVESDPAAGHLQLEEQSIDWSMRDPVAVEEVDQNKQYQPQQQPMVNASSQQSQNQVQSMSQNISSTTSNRGAATTLSSSGTTSQLILTAISNPALISVTDMTSSAIKLIKEPEMTTAATPSGEKIPSKAGSLVIESFEDNPANPEVSSDNQRDLTSESYFGRIKSSLYDSGRKTLEGLSRFSPMSLLETFDAHDEEELADANSY</sequence>
<dbReference type="EMBL" id="OA882055">
    <property type="protein sequence ID" value="CAD7272316.1"/>
    <property type="molecule type" value="Genomic_DNA"/>
</dbReference>
<feature type="compositionally biased region" description="Polar residues" evidence="1">
    <location>
        <begin position="130"/>
        <end position="151"/>
    </location>
</feature>
<feature type="compositionally biased region" description="Low complexity" evidence="1">
    <location>
        <begin position="119"/>
        <end position="129"/>
    </location>
</feature>
<keyword evidence="3" id="KW-1185">Reference proteome</keyword>
<feature type="compositionally biased region" description="Low complexity" evidence="1">
    <location>
        <begin position="546"/>
        <end position="576"/>
    </location>
</feature>
<feature type="compositionally biased region" description="Low complexity" evidence="1">
    <location>
        <begin position="629"/>
        <end position="646"/>
    </location>
</feature>
<organism evidence="2">
    <name type="scientific">Notodromas monacha</name>
    <dbReference type="NCBI Taxonomy" id="399045"/>
    <lineage>
        <taxon>Eukaryota</taxon>
        <taxon>Metazoa</taxon>
        <taxon>Ecdysozoa</taxon>
        <taxon>Arthropoda</taxon>
        <taxon>Crustacea</taxon>
        <taxon>Oligostraca</taxon>
        <taxon>Ostracoda</taxon>
        <taxon>Podocopa</taxon>
        <taxon>Podocopida</taxon>
        <taxon>Cypridocopina</taxon>
        <taxon>Cypridoidea</taxon>
        <taxon>Cyprididae</taxon>
        <taxon>Notodromas</taxon>
    </lineage>
</organism>
<feature type="compositionally biased region" description="Polar residues" evidence="1">
    <location>
        <begin position="390"/>
        <end position="425"/>
    </location>
</feature>
<feature type="region of interest" description="Disordered" evidence="1">
    <location>
        <begin position="119"/>
        <end position="151"/>
    </location>
</feature>
<protein>
    <submittedName>
        <fullName evidence="2">Uncharacterized protein</fullName>
    </submittedName>
</protein>
<feature type="region of interest" description="Disordered" evidence="1">
    <location>
        <begin position="238"/>
        <end position="311"/>
    </location>
</feature>
<feature type="compositionally biased region" description="Low complexity" evidence="1">
    <location>
        <begin position="238"/>
        <end position="247"/>
    </location>
</feature>
<feature type="region of interest" description="Disordered" evidence="1">
    <location>
        <begin position="342"/>
        <end position="444"/>
    </location>
</feature>
<feature type="region of interest" description="Disordered" evidence="1">
    <location>
        <begin position="746"/>
        <end position="794"/>
    </location>
</feature>
<evidence type="ECO:0000256" key="1">
    <source>
        <dbReference type="SAM" id="MobiDB-lite"/>
    </source>
</evidence>
<dbReference type="AlphaFoldDB" id="A0A7R9G8U6"/>
<evidence type="ECO:0000313" key="3">
    <source>
        <dbReference type="Proteomes" id="UP000678499"/>
    </source>
</evidence>
<feature type="compositionally biased region" description="Low complexity" evidence="1">
    <location>
        <begin position="367"/>
        <end position="382"/>
    </location>
</feature>
<name>A0A7R9G8U6_9CRUS</name>
<reference evidence="2" key="1">
    <citation type="submission" date="2020-11" db="EMBL/GenBank/DDBJ databases">
        <authorList>
            <person name="Tran Van P."/>
        </authorList>
    </citation>
    <scope>NUCLEOTIDE SEQUENCE</scope>
</reference>
<feature type="compositionally biased region" description="Polar residues" evidence="1">
    <location>
        <begin position="432"/>
        <end position="444"/>
    </location>
</feature>
<dbReference type="Proteomes" id="UP000678499">
    <property type="component" value="Unassembled WGS sequence"/>
</dbReference>
<accession>A0A7R9G8U6</accession>
<feature type="compositionally biased region" description="Low complexity" evidence="1">
    <location>
        <begin position="292"/>
        <end position="311"/>
    </location>
</feature>
<proteinExistence type="predicted"/>
<feature type="compositionally biased region" description="Low complexity" evidence="1">
    <location>
        <begin position="606"/>
        <end position="622"/>
    </location>
</feature>
<gene>
    <name evidence="2" type="ORF">NMOB1V02_LOCUS258</name>
</gene>
<feature type="region of interest" description="Disordered" evidence="1">
    <location>
        <begin position="171"/>
        <end position="203"/>
    </location>
</feature>
<feature type="compositionally biased region" description="Low complexity" evidence="1">
    <location>
        <begin position="344"/>
        <end position="359"/>
    </location>
</feature>